<evidence type="ECO:0000313" key="1">
    <source>
        <dbReference type="EMBL" id="SEP65301.1"/>
    </source>
</evidence>
<protein>
    <recommendedName>
        <fullName evidence="3">PRC-barrel domain-containing protein</fullName>
    </recommendedName>
</protein>
<evidence type="ECO:0008006" key="3">
    <source>
        <dbReference type="Google" id="ProtNLM"/>
    </source>
</evidence>
<dbReference type="AlphaFoldDB" id="A0A1H8ZM07"/>
<dbReference type="OrthoDB" id="1363964at2"/>
<dbReference type="EMBL" id="FOEI01000001">
    <property type="protein sequence ID" value="SEP65301.1"/>
    <property type="molecule type" value="Genomic_DNA"/>
</dbReference>
<sequence>MKLDKTKIIYEKWEQLSNKKVKLLLKDGSEKIGNIESFTHGTNSFIEYWILNKTNKPFNLLIEDGEWIKSSDLLEIYFYEDHSIIIL</sequence>
<dbReference type="STRING" id="1299341.SAMN05444005_101784"/>
<evidence type="ECO:0000313" key="2">
    <source>
        <dbReference type="Proteomes" id="UP000198648"/>
    </source>
</evidence>
<proteinExistence type="predicted"/>
<reference evidence="1 2" key="1">
    <citation type="submission" date="2016-10" db="EMBL/GenBank/DDBJ databases">
        <authorList>
            <person name="de Groot N.N."/>
        </authorList>
    </citation>
    <scope>NUCLEOTIDE SEQUENCE [LARGE SCALE GENOMIC DNA]</scope>
    <source>
        <strain evidence="1 2">DSM 27078</strain>
    </source>
</reference>
<keyword evidence="2" id="KW-1185">Reference proteome</keyword>
<dbReference type="Proteomes" id="UP000198648">
    <property type="component" value="Unassembled WGS sequence"/>
</dbReference>
<organism evidence="1 2">
    <name type="scientific">Flavobacterium urocaniciphilum</name>
    <dbReference type="NCBI Taxonomy" id="1299341"/>
    <lineage>
        <taxon>Bacteria</taxon>
        <taxon>Pseudomonadati</taxon>
        <taxon>Bacteroidota</taxon>
        <taxon>Flavobacteriia</taxon>
        <taxon>Flavobacteriales</taxon>
        <taxon>Flavobacteriaceae</taxon>
        <taxon>Flavobacterium</taxon>
    </lineage>
</organism>
<accession>A0A1H8ZM07</accession>
<gene>
    <name evidence="1" type="ORF">SAMN05444005_101784</name>
</gene>
<name>A0A1H8ZM07_9FLAO</name>
<dbReference type="RefSeq" id="WP_091465373.1">
    <property type="nucleotide sequence ID" value="NZ_FOEI01000001.1"/>
</dbReference>